<evidence type="ECO:0000256" key="14">
    <source>
        <dbReference type="SAM" id="Phobius"/>
    </source>
</evidence>
<dbReference type="InterPro" id="IPR000700">
    <property type="entry name" value="PAS-assoc_C"/>
</dbReference>
<dbReference type="SUPFAM" id="SSF55874">
    <property type="entry name" value="ATPase domain of HSP90 chaperone/DNA topoisomerase II/histidine kinase"/>
    <property type="match status" value="1"/>
</dbReference>
<dbReference type="InterPro" id="IPR004358">
    <property type="entry name" value="Sig_transdc_His_kin-like_C"/>
</dbReference>
<evidence type="ECO:0000256" key="13">
    <source>
        <dbReference type="ARBA" id="ARBA00023136"/>
    </source>
</evidence>
<dbReference type="InterPro" id="IPR036097">
    <property type="entry name" value="HisK_dim/P_sf"/>
</dbReference>
<evidence type="ECO:0000259" key="15">
    <source>
        <dbReference type="PROSITE" id="PS50109"/>
    </source>
</evidence>
<comment type="subcellular location">
    <subcellularLocation>
        <location evidence="2">Cell membrane</location>
        <topology evidence="2">Multi-pass membrane protein</topology>
    </subcellularLocation>
</comment>
<dbReference type="Pfam" id="PF02743">
    <property type="entry name" value="dCache_1"/>
    <property type="match status" value="1"/>
</dbReference>
<feature type="transmembrane region" description="Helical" evidence="14">
    <location>
        <begin position="311"/>
        <end position="333"/>
    </location>
</feature>
<dbReference type="InterPro" id="IPR000014">
    <property type="entry name" value="PAS"/>
</dbReference>
<dbReference type="NCBIfam" id="TIGR00229">
    <property type="entry name" value="sensory_box"/>
    <property type="match status" value="1"/>
</dbReference>
<dbReference type="InterPro" id="IPR029151">
    <property type="entry name" value="Sensor-like_sf"/>
</dbReference>
<accession>A0A4R1KC09</accession>
<evidence type="ECO:0000259" key="16">
    <source>
        <dbReference type="PROSITE" id="PS50113"/>
    </source>
</evidence>
<keyword evidence="8" id="KW-0547">Nucleotide-binding</keyword>
<dbReference type="InterPro" id="IPR036890">
    <property type="entry name" value="HATPase_C_sf"/>
</dbReference>
<reference evidence="17 18" key="1">
    <citation type="submission" date="2019-03" db="EMBL/GenBank/DDBJ databases">
        <title>Genomic Encyclopedia of Type Strains, Phase IV (KMG-IV): sequencing the most valuable type-strain genomes for metagenomic binning, comparative biology and taxonomic classification.</title>
        <authorList>
            <person name="Goeker M."/>
        </authorList>
    </citation>
    <scope>NUCLEOTIDE SEQUENCE [LARGE SCALE GENOMIC DNA]</scope>
    <source>
        <strain evidence="17 18">DSM 24984</strain>
    </source>
</reference>
<comment type="caution">
    <text evidence="17">The sequence shown here is derived from an EMBL/GenBank/DDBJ whole genome shotgun (WGS) entry which is preliminary data.</text>
</comment>
<dbReference type="Pfam" id="PF02518">
    <property type="entry name" value="HATPase_c"/>
    <property type="match status" value="1"/>
</dbReference>
<dbReference type="AlphaFoldDB" id="A0A4R1KC09"/>
<dbReference type="InterPro" id="IPR003594">
    <property type="entry name" value="HATPase_dom"/>
</dbReference>
<sequence length="729" mass="81825">MLKKLARPLHVLLGKIYDPNGAEMTFKVKNSLITMTLLLVGILSLIGVTYHSTRVIIDRTVMNHQQNIAAQAAATTSMWVQQQIKILSSAAKSLGSEPEDNMVQTMNILKMTMEAGDFSDVYIGLADGKMIDGAEWIPPQGYDPRIRPWYMRAQKTETIGFSYPYIDMTTKQMVIALSMPITSGRQIKGVLSADTNLDMLMKNVVNARAARGGYTFVVGQGGTIIMHPDKNLLMRQKVQDADPSLENILKVMKGKESGSFSYAQNGKEYILAYQKVENVDWYLCTTMTRANAYELSGRASMLLATESVLKVLGILVVVTMFGVGGSALVLYLYNRRFVNAMQKQQVQISGMNEDLKWNITRRKELETHYQTLFNVANDAIMVLKSMIFVDCNEKANELFGLSHYGILGNNMLDLSPAHQPDGVRSHEKALKIISEAEKGEQQFFNWNFLRSDGTEFPAEVSLKKLRLNNEQLILLSIRDISKRVNAEQQLRQAQKMAAMGEMVGAIAHQWRQPLNILSTYIASVQSAYYNNMVSREFVDKVVSGADSQIQFMSKTIDDFRHFFKPSKSKEPFDSIEGIESAARLISPNYKDCGIELTIIRPQEKYPLVVSGCRSEFVHVVLNLLANARDAIMEKNQESDEPKDVYIVIEHDDSNVIIKVKDTGCKIAAHIMPKIFNPYFSTKTYASGTGIGLYMSRMIIESEMQGTLTAQNYEHGAVFTITLPKIAKED</sequence>
<dbReference type="SMART" id="SM00387">
    <property type="entry name" value="HATPase_c"/>
    <property type="match status" value="1"/>
</dbReference>
<feature type="transmembrane region" description="Helical" evidence="14">
    <location>
        <begin position="32"/>
        <end position="50"/>
    </location>
</feature>
<evidence type="ECO:0000256" key="11">
    <source>
        <dbReference type="ARBA" id="ARBA00022989"/>
    </source>
</evidence>
<organism evidence="17 18">
    <name type="scientific">Seleniivibrio woodruffii</name>
    <dbReference type="NCBI Taxonomy" id="1078050"/>
    <lineage>
        <taxon>Bacteria</taxon>
        <taxon>Pseudomonadati</taxon>
        <taxon>Deferribacterota</taxon>
        <taxon>Deferribacteres</taxon>
        <taxon>Deferribacterales</taxon>
        <taxon>Geovibrionaceae</taxon>
        <taxon>Seleniivibrio</taxon>
    </lineage>
</organism>
<keyword evidence="13 14" id="KW-0472">Membrane</keyword>
<dbReference type="PANTHER" id="PTHR43065">
    <property type="entry name" value="SENSOR HISTIDINE KINASE"/>
    <property type="match status" value="1"/>
</dbReference>
<dbReference type="Proteomes" id="UP000294614">
    <property type="component" value="Unassembled WGS sequence"/>
</dbReference>
<keyword evidence="6" id="KW-0808">Transferase</keyword>
<evidence type="ECO:0000313" key="17">
    <source>
        <dbReference type="EMBL" id="TCK62045.1"/>
    </source>
</evidence>
<evidence type="ECO:0000256" key="10">
    <source>
        <dbReference type="ARBA" id="ARBA00022840"/>
    </source>
</evidence>
<evidence type="ECO:0000313" key="18">
    <source>
        <dbReference type="Proteomes" id="UP000294614"/>
    </source>
</evidence>
<dbReference type="CDD" id="cd00130">
    <property type="entry name" value="PAS"/>
    <property type="match status" value="1"/>
</dbReference>
<evidence type="ECO:0000256" key="3">
    <source>
        <dbReference type="ARBA" id="ARBA00012438"/>
    </source>
</evidence>
<dbReference type="GO" id="GO:0000155">
    <property type="term" value="F:phosphorelay sensor kinase activity"/>
    <property type="evidence" value="ECO:0007669"/>
    <property type="project" value="InterPro"/>
</dbReference>
<dbReference type="InterPro" id="IPR033479">
    <property type="entry name" value="dCache_1"/>
</dbReference>
<feature type="domain" description="Histidine kinase" evidence="15">
    <location>
        <begin position="505"/>
        <end position="726"/>
    </location>
</feature>
<dbReference type="CDD" id="cd12912">
    <property type="entry name" value="PDC2_MCP_like"/>
    <property type="match status" value="1"/>
</dbReference>
<keyword evidence="12" id="KW-0902">Two-component regulatory system</keyword>
<name>A0A4R1KC09_9BACT</name>
<dbReference type="SUPFAM" id="SSF47384">
    <property type="entry name" value="Homodimeric domain of signal transducing histidine kinase"/>
    <property type="match status" value="1"/>
</dbReference>
<dbReference type="PRINTS" id="PR00344">
    <property type="entry name" value="BCTRLSENSOR"/>
</dbReference>
<feature type="domain" description="PAC" evidence="16">
    <location>
        <begin position="442"/>
        <end position="492"/>
    </location>
</feature>
<evidence type="ECO:0000256" key="12">
    <source>
        <dbReference type="ARBA" id="ARBA00023012"/>
    </source>
</evidence>
<keyword evidence="9" id="KW-0418">Kinase</keyword>
<dbReference type="Pfam" id="PF13426">
    <property type="entry name" value="PAS_9"/>
    <property type="match status" value="1"/>
</dbReference>
<keyword evidence="5" id="KW-0597">Phosphoprotein</keyword>
<dbReference type="InterPro" id="IPR035965">
    <property type="entry name" value="PAS-like_dom_sf"/>
</dbReference>
<keyword evidence="7 14" id="KW-0812">Transmembrane</keyword>
<comment type="catalytic activity">
    <reaction evidence="1">
        <text>ATP + protein L-histidine = ADP + protein N-phospho-L-histidine.</text>
        <dbReference type="EC" id="2.7.13.3"/>
    </reaction>
</comment>
<protein>
    <recommendedName>
        <fullName evidence="3">histidine kinase</fullName>
        <ecNumber evidence="3">2.7.13.3</ecNumber>
    </recommendedName>
</protein>
<evidence type="ECO:0000256" key="5">
    <source>
        <dbReference type="ARBA" id="ARBA00022553"/>
    </source>
</evidence>
<dbReference type="Gene3D" id="3.30.565.10">
    <property type="entry name" value="Histidine kinase-like ATPase, C-terminal domain"/>
    <property type="match status" value="1"/>
</dbReference>
<dbReference type="SUPFAM" id="SSF55785">
    <property type="entry name" value="PYP-like sensor domain (PAS domain)"/>
    <property type="match status" value="1"/>
</dbReference>
<dbReference type="CDD" id="cd12913">
    <property type="entry name" value="PDC1_MCP_like"/>
    <property type="match status" value="1"/>
</dbReference>
<dbReference type="GO" id="GO:0005886">
    <property type="term" value="C:plasma membrane"/>
    <property type="evidence" value="ECO:0007669"/>
    <property type="project" value="UniProtKB-SubCell"/>
</dbReference>
<dbReference type="PROSITE" id="PS50109">
    <property type="entry name" value="HIS_KIN"/>
    <property type="match status" value="1"/>
</dbReference>
<gene>
    <name evidence="17" type="ORF">C8D98_0554</name>
</gene>
<keyword evidence="10" id="KW-0067">ATP-binding</keyword>
<dbReference type="InterPro" id="IPR005467">
    <property type="entry name" value="His_kinase_dom"/>
</dbReference>
<dbReference type="SUPFAM" id="SSF103190">
    <property type="entry name" value="Sensory domain-like"/>
    <property type="match status" value="1"/>
</dbReference>
<evidence type="ECO:0000256" key="6">
    <source>
        <dbReference type="ARBA" id="ARBA00022679"/>
    </source>
</evidence>
<dbReference type="PROSITE" id="PS50113">
    <property type="entry name" value="PAC"/>
    <property type="match status" value="1"/>
</dbReference>
<dbReference type="PANTHER" id="PTHR43065:SF10">
    <property type="entry name" value="PEROXIDE STRESS-ACTIVATED HISTIDINE KINASE MAK3"/>
    <property type="match status" value="1"/>
</dbReference>
<dbReference type="GO" id="GO:0005524">
    <property type="term" value="F:ATP binding"/>
    <property type="evidence" value="ECO:0007669"/>
    <property type="project" value="UniProtKB-KW"/>
</dbReference>
<evidence type="ECO:0000256" key="4">
    <source>
        <dbReference type="ARBA" id="ARBA00022475"/>
    </source>
</evidence>
<evidence type="ECO:0000256" key="9">
    <source>
        <dbReference type="ARBA" id="ARBA00022777"/>
    </source>
</evidence>
<dbReference type="InterPro" id="IPR003661">
    <property type="entry name" value="HisK_dim/P_dom"/>
</dbReference>
<proteinExistence type="predicted"/>
<keyword evidence="11 14" id="KW-1133">Transmembrane helix</keyword>
<evidence type="ECO:0000256" key="1">
    <source>
        <dbReference type="ARBA" id="ARBA00000085"/>
    </source>
</evidence>
<dbReference type="Gene3D" id="1.10.287.130">
    <property type="match status" value="1"/>
</dbReference>
<dbReference type="EC" id="2.7.13.3" evidence="3"/>
<evidence type="ECO:0000256" key="8">
    <source>
        <dbReference type="ARBA" id="ARBA00022741"/>
    </source>
</evidence>
<dbReference type="CDD" id="cd00082">
    <property type="entry name" value="HisKA"/>
    <property type="match status" value="1"/>
</dbReference>
<evidence type="ECO:0000256" key="2">
    <source>
        <dbReference type="ARBA" id="ARBA00004651"/>
    </source>
</evidence>
<dbReference type="Gene3D" id="3.30.450.20">
    <property type="entry name" value="PAS domain"/>
    <property type="match status" value="3"/>
</dbReference>
<dbReference type="EMBL" id="SMGG01000003">
    <property type="protein sequence ID" value="TCK62045.1"/>
    <property type="molecule type" value="Genomic_DNA"/>
</dbReference>
<keyword evidence="4" id="KW-1003">Cell membrane</keyword>
<evidence type="ECO:0000256" key="7">
    <source>
        <dbReference type="ARBA" id="ARBA00022692"/>
    </source>
</evidence>
<keyword evidence="18" id="KW-1185">Reference proteome</keyword>